<keyword evidence="2" id="KW-0249">Electron transport</keyword>
<dbReference type="GO" id="GO:0005829">
    <property type="term" value="C:cytosol"/>
    <property type="evidence" value="ECO:0007669"/>
    <property type="project" value="TreeGrafter"/>
</dbReference>
<dbReference type="Pfam" id="PF14561">
    <property type="entry name" value="TPR_20"/>
    <property type="match status" value="1"/>
</dbReference>
<feature type="domain" description="Thioredoxin" evidence="5">
    <location>
        <begin position="3"/>
        <end position="132"/>
    </location>
</feature>
<dbReference type="InterPro" id="IPR011990">
    <property type="entry name" value="TPR-like_helical_dom_sf"/>
</dbReference>
<dbReference type="SUPFAM" id="SSF52833">
    <property type="entry name" value="Thioredoxin-like"/>
    <property type="match status" value="1"/>
</dbReference>
<dbReference type="Proteomes" id="UP000324536">
    <property type="component" value="Chromosome"/>
</dbReference>
<dbReference type="InterPro" id="IPR013766">
    <property type="entry name" value="Thioredoxin_domain"/>
</dbReference>
<dbReference type="CDD" id="cd02956">
    <property type="entry name" value="ybbN"/>
    <property type="match status" value="1"/>
</dbReference>
<dbReference type="Pfam" id="PF00085">
    <property type="entry name" value="Thioredoxin"/>
    <property type="match status" value="1"/>
</dbReference>
<dbReference type="PROSITE" id="PS00194">
    <property type="entry name" value="THIOREDOXIN_1"/>
    <property type="match status" value="1"/>
</dbReference>
<organism evidence="6 7">
    <name type="scientific">Acetobacter vaccinii</name>
    <dbReference type="NCBI Taxonomy" id="2592655"/>
    <lineage>
        <taxon>Bacteria</taxon>
        <taxon>Pseudomonadati</taxon>
        <taxon>Pseudomonadota</taxon>
        <taxon>Alphaproteobacteria</taxon>
        <taxon>Acetobacterales</taxon>
        <taxon>Acetobacteraceae</taxon>
        <taxon>Acetobacter</taxon>
    </lineage>
</organism>
<accession>A0A5C1YNQ5</accession>
<keyword evidence="7" id="KW-1185">Reference proteome</keyword>
<dbReference type="OrthoDB" id="9790390at2"/>
<dbReference type="InterPro" id="IPR036249">
    <property type="entry name" value="Thioredoxin-like_sf"/>
</dbReference>
<keyword evidence="4" id="KW-0676">Redox-active center</keyword>
<evidence type="ECO:0000256" key="3">
    <source>
        <dbReference type="ARBA" id="ARBA00023157"/>
    </source>
</evidence>
<dbReference type="PANTHER" id="PTHR45663:SF11">
    <property type="entry name" value="GEO12009P1"/>
    <property type="match status" value="1"/>
</dbReference>
<dbReference type="InterPro" id="IPR017937">
    <property type="entry name" value="Thioredoxin_CS"/>
</dbReference>
<evidence type="ECO:0000256" key="4">
    <source>
        <dbReference type="ARBA" id="ARBA00023284"/>
    </source>
</evidence>
<dbReference type="GO" id="GO:0006950">
    <property type="term" value="P:response to stress"/>
    <property type="evidence" value="ECO:0007669"/>
    <property type="project" value="UniProtKB-ARBA"/>
</dbReference>
<evidence type="ECO:0000259" key="5">
    <source>
        <dbReference type="PROSITE" id="PS51352"/>
    </source>
</evidence>
<dbReference type="RefSeq" id="WP_149278550.1">
    <property type="nucleotide sequence ID" value="NZ_CP043506.1"/>
</dbReference>
<protein>
    <submittedName>
        <fullName evidence="6">Tetratricopeptide repeat protein</fullName>
    </submittedName>
</protein>
<dbReference type="Gene3D" id="3.40.30.10">
    <property type="entry name" value="Glutaredoxin"/>
    <property type="match status" value="1"/>
</dbReference>
<name>A0A5C1YNQ5_9PROT</name>
<sequence>MEQLIGQPANTPQATQDSAIIKDGTQATFMQDVLEASRSVPVLVDFWAEWCGPCKQLAPTLEKIVKAANGRVRLVKIDIEANRSLAAQLAQVGLPLQSIPLVAAFWQGQILDLFQGALPESEIKKFVENLLKSSGGGTLPATERLNEADTALEAGQPDAAAELYSSVIGEEPENPKAWGGLIRAMLALDDEDAATAALADVPAKIAQAPEVAGARAALELKKEGRAAAEAMEGIQARLDANPDDFEARCELATALNAAGRREDAANELLHVIRADREWKDGAARQQLLRFFEAWGNADPATLVARRRLSSILFS</sequence>
<dbReference type="EMBL" id="CP043506">
    <property type="protein sequence ID" value="QEO16870.1"/>
    <property type="molecule type" value="Genomic_DNA"/>
</dbReference>
<dbReference type="AlphaFoldDB" id="A0A5C1YNQ5"/>
<dbReference type="KEGG" id="acek:FLP30_03140"/>
<dbReference type="SUPFAM" id="SSF48452">
    <property type="entry name" value="TPR-like"/>
    <property type="match status" value="1"/>
</dbReference>
<evidence type="ECO:0000313" key="6">
    <source>
        <dbReference type="EMBL" id="QEO16870.1"/>
    </source>
</evidence>
<dbReference type="PROSITE" id="PS51352">
    <property type="entry name" value="THIOREDOXIN_2"/>
    <property type="match status" value="1"/>
</dbReference>
<dbReference type="GO" id="GO:0045454">
    <property type="term" value="P:cell redox homeostasis"/>
    <property type="evidence" value="ECO:0007669"/>
    <property type="project" value="TreeGrafter"/>
</dbReference>
<keyword evidence="1" id="KW-0813">Transport</keyword>
<evidence type="ECO:0000313" key="7">
    <source>
        <dbReference type="Proteomes" id="UP000324536"/>
    </source>
</evidence>
<evidence type="ECO:0000256" key="1">
    <source>
        <dbReference type="ARBA" id="ARBA00022448"/>
    </source>
</evidence>
<proteinExistence type="predicted"/>
<keyword evidence="3" id="KW-1015">Disulfide bond</keyword>
<dbReference type="Gene3D" id="1.25.40.10">
    <property type="entry name" value="Tetratricopeptide repeat domain"/>
    <property type="match status" value="2"/>
</dbReference>
<reference evidence="6 7" key="1">
    <citation type="submission" date="2019-09" db="EMBL/GenBank/DDBJ databases">
        <title>Genome sequencing of strain KACC 21233.</title>
        <authorList>
            <person name="Heo J."/>
            <person name="Kim S.-J."/>
            <person name="Kim J.-S."/>
            <person name="Hong S.-B."/>
            <person name="Kwon S.-W."/>
        </authorList>
    </citation>
    <scope>NUCLEOTIDE SEQUENCE [LARGE SCALE GENOMIC DNA]</scope>
    <source>
        <strain evidence="6 7">KACC 21233</strain>
    </source>
</reference>
<dbReference type="GO" id="GO:0015035">
    <property type="term" value="F:protein-disulfide reductase activity"/>
    <property type="evidence" value="ECO:0007669"/>
    <property type="project" value="TreeGrafter"/>
</dbReference>
<dbReference type="Pfam" id="PF14559">
    <property type="entry name" value="TPR_19"/>
    <property type="match status" value="1"/>
</dbReference>
<dbReference type="PANTHER" id="PTHR45663">
    <property type="entry name" value="GEO12009P1"/>
    <property type="match status" value="1"/>
</dbReference>
<gene>
    <name evidence="6" type="ORF">FLP30_03140</name>
</gene>
<evidence type="ECO:0000256" key="2">
    <source>
        <dbReference type="ARBA" id="ARBA00022982"/>
    </source>
</evidence>